<comment type="caution">
    <text evidence="1">The sequence shown here is derived from an EMBL/GenBank/DDBJ whole genome shotgun (WGS) entry which is preliminary data.</text>
</comment>
<keyword evidence="2" id="KW-1185">Reference proteome</keyword>
<proteinExistence type="predicted"/>
<dbReference type="OrthoDB" id="10646143at2759"/>
<dbReference type="EMBL" id="JAAKFY010000012">
    <property type="protein sequence ID" value="KAF3848713.1"/>
    <property type="molecule type" value="Genomic_DNA"/>
</dbReference>
<name>A0A7J5YHS5_DISMA</name>
<evidence type="ECO:0000313" key="2">
    <source>
        <dbReference type="Proteomes" id="UP000518266"/>
    </source>
</evidence>
<protein>
    <submittedName>
        <fullName evidence="1">Uncharacterized protein</fullName>
    </submittedName>
</protein>
<accession>A0A7J5YHS5</accession>
<sequence length="237" mass="27817">MEEKAKLQELGASHPLTEEQNVLFHRPIQHGSEHKRLQGFDHKALEDLLIVLSQTTRVSHTHKDMTAYRQQQLDDLPLEQLEPPQPGSHWQVLGAMQPGVINLIKGVGVRLLHRHRVTAREKERRESQWLQTLGSSRLREEVMHGRKQRARARVRVLWQSDDMAISRRAAPSHRRRHKRLTDTLTEAMATDGQTGTKHISTRSENRWKVYFYISGRTVMLHREMLDTRQHLLTQRYH</sequence>
<gene>
    <name evidence="1" type="ORF">F7725_015210</name>
</gene>
<dbReference type="Proteomes" id="UP000518266">
    <property type="component" value="Unassembled WGS sequence"/>
</dbReference>
<organism evidence="1 2">
    <name type="scientific">Dissostichus mawsoni</name>
    <name type="common">Antarctic cod</name>
    <dbReference type="NCBI Taxonomy" id="36200"/>
    <lineage>
        <taxon>Eukaryota</taxon>
        <taxon>Metazoa</taxon>
        <taxon>Chordata</taxon>
        <taxon>Craniata</taxon>
        <taxon>Vertebrata</taxon>
        <taxon>Euteleostomi</taxon>
        <taxon>Actinopterygii</taxon>
        <taxon>Neopterygii</taxon>
        <taxon>Teleostei</taxon>
        <taxon>Neoteleostei</taxon>
        <taxon>Acanthomorphata</taxon>
        <taxon>Eupercaria</taxon>
        <taxon>Perciformes</taxon>
        <taxon>Notothenioidei</taxon>
        <taxon>Nototheniidae</taxon>
        <taxon>Dissostichus</taxon>
    </lineage>
</organism>
<evidence type="ECO:0000313" key="1">
    <source>
        <dbReference type="EMBL" id="KAF3848713.1"/>
    </source>
</evidence>
<reference evidence="1 2" key="1">
    <citation type="submission" date="2020-03" db="EMBL/GenBank/DDBJ databases">
        <title>Dissostichus mawsoni Genome sequencing and assembly.</title>
        <authorList>
            <person name="Park H."/>
        </authorList>
    </citation>
    <scope>NUCLEOTIDE SEQUENCE [LARGE SCALE GENOMIC DNA]</scope>
    <source>
        <strain evidence="1">DM0001</strain>
        <tissue evidence="1">Muscle</tissue>
    </source>
</reference>
<dbReference type="AlphaFoldDB" id="A0A7J5YHS5"/>